<keyword evidence="2" id="KW-1185">Reference proteome</keyword>
<reference evidence="1" key="1">
    <citation type="submission" date="2020-10" db="EMBL/GenBank/DDBJ databases">
        <title>The Whole-Genome Sequence of Metschnikowia persimmonesis, a Novel Endophytic Yeast Species Isolated from Medicinal Plant Diospyros kaki Thumb.</title>
        <authorList>
            <person name="Rahmat E."/>
            <person name="Kang Y."/>
        </authorList>
    </citation>
    <scope>NUCLEOTIDE SEQUENCE</scope>
    <source>
        <strain evidence="1">KIOM G15050</strain>
    </source>
</reference>
<dbReference type="OrthoDB" id="10277756at2759"/>
<comment type="caution">
    <text evidence="1">The sequence shown here is derived from an EMBL/GenBank/DDBJ whole genome shotgun (WGS) entry which is preliminary data.</text>
</comment>
<evidence type="ECO:0000313" key="2">
    <source>
        <dbReference type="Proteomes" id="UP000649328"/>
    </source>
</evidence>
<gene>
    <name evidence="1" type="ORF">HF325_001583</name>
</gene>
<proteinExistence type="predicted"/>
<evidence type="ECO:0000313" key="1">
    <source>
        <dbReference type="EMBL" id="KAF8004135.1"/>
    </source>
</evidence>
<dbReference type="AlphaFoldDB" id="A0A8H7GW03"/>
<dbReference type="Proteomes" id="UP000649328">
    <property type="component" value="Unassembled WGS sequence"/>
</dbReference>
<protein>
    <submittedName>
        <fullName evidence="1">Uncharacterized protein</fullName>
    </submittedName>
</protein>
<organism evidence="1 2">
    <name type="scientific">Metschnikowia pulcherrima</name>
    <dbReference type="NCBI Taxonomy" id="27326"/>
    <lineage>
        <taxon>Eukaryota</taxon>
        <taxon>Fungi</taxon>
        <taxon>Dikarya</taxon>
        <taxon>Ascomycota</taxon>
        <taxon>Saccharomycotina</taxon>
        <taxon>Pichiomycetes</taxon>
        <taxon>Metschnikowiaceae</taxon>
        <taxon>Metschnikowia</taxon>
    </lineage>
</organism>
<accession>A0A8H7GW03</accession>
<sequence length="94" mass="9952">MICFRLCRLTGEFLGSSTGCCESAEIDDSVATRTGAETLASKKARPSETCGIKSYREDSQDDAVSSKLDATCGSSLSVEFSNLARPMEGGEQLS</sequence>
<dbReference type="EMBL" id="JACBPP010000002">
    <property type="protein sequence ID" value="KAF8004135.1"/>
    <property type="molecule type" value="Genomic_DNA"/>
</dbReference>
<name>A0A8H7GW03_9ASCO</name>